<feature type="domain" description="HTH cro/C1-type" evidence="4">
    <location>
        <begin position="13"/>
        <end position="61"/>
    </location>
</feature>
<dbReference type="Proteomes" id="UP000037442">
    <property type="component" value="Unassembled WGS sequence"/>
</dbReference>
<keyword evidence="3" id="KW-0804">Transcription</keyword>
<dbReference type="RefSeq" id="WP_045839884.1">
    <property type="nucleotide sequence ID" value="NZ_JNVD01000030.1"/>
</dbReference>
<dbReference type="PANTHER" id="PTHR40661:SF3">
    <property type="entry name" value="FELS-1 PROPHAGE TRANSCRIPTIONAL REGULATOR"/>
    <property type="match status" value="1"/>
</dbReference>
<accession>A0A0L7MC71</accession>
<dbReference type="InterPro" id="IPR039418">
    <property type="entry name" value="LexA-like"/>
</dbReference>
<gene>
    <name evidence="5" type="ORF">GL58_18675</name>
</gene>
<dbReference type="EMBL" id="JNVD01000030">
    <property type="protein sequence ID" value="KOC19233.1"/>
    <property type="molecule type" value="Genomic_DNA"/>
</dbReference>
<evidence type="ECO:0000256" key="2">
    <source>
        <dbReference type="ARBA" id="ARBA00023125"/>
    </source>
</evidence>
<comment type="caution">
    <text evidence="5">The sequence shown here is derived from an EMBL/GenBank/DDBJ whole genome shotgun (WGS) entry which is preliminary data.</text>
</comment>
<evidence type="ECO:0000313" key="5">
    <source>
        <dbReference type="EMBL" id="KOC19233.1"/>
    </source>
</evidence>
<dbReference type="Gene3D" id="2.10.109.10">
    <property type="entry name" value="Umud Fragment, subunit A"/>
    <property type="match status" value="1"/>
</dbReference>
<dbReference type="GO" id="GO:0003677">
    <property type="term" value="F:DNA binding"/>
    <property type="evidence" value="ECO:0007669"/>
    <property type="project" value="UniProtKB-KW"/>
</dbReference>
<dbReference type="InterPro" id="IPR036286">
    <property type="entry name" value="LexA/Signal_pep-like_sf"/>
</dbReference>
<name>A0A0L7MC71_COMTE</name>
<dbReference type="PATRIC" id="fig|285.49.peg.3862"/>
<dbReference type="Pfam" id="PF00717">
    <property type="entry name" value="Peptidase_S24"/>
    <property type="match status" value="1"/>
</dbReference>
<keyword evidence="2" id="KW-0238">DNA-binding</keyword>
<dbReference type="AlphaFoldDB" id="A0A0L7MC71"/>
<evidence type="ECO:0000256" key="3">
    <source>
        <dbReference type="ARBA" id="ARBA00023163"/>
    </source>
</evidence>
<dbReference type="InterPro" id="IPR010982">
    <property type="entry name" value="Lambda_DNA-bd_dom_sf"/>
</dbReference>
<dbReference type="Gene3D" id="1.10.260.40">
    <property type="entry name" value="lambda repressor-like DNA-binding domains"/>
    <property type="match status" value="1"/>
</dbReference>
<reference evidence="6" key="1">
    <citation type="submission" date="2014-06" db="EMBL/GenBank/DDBJ databases">
        <title>Draft genome sequence of C. testosteroni WDL7.</title>
        <authorList>
            <person name="Wu Y."/>
            <person name="Seshan H."/>
            <person name="Arumugam K."/>
        </authorList>
    </citation>
    <scope>NUCLEOTIDE SEQUENCE [LARGE SCALE GENOMIC DNA]</scope>
    <source>
        <strain evidence="6">WDL7</strain>
    </source>
</reference>
<dbReference type="SUPFAM" id="SSF51306">
    <property type="entry name" value="LexA/Signal peptidase"/>
    <property type="match status" value="1"/>
</dbReference>
<protein>
    <recommendedName>
        <fullName evidence="4">HTH cro/C1-type domain-containing protein</fullName>
    </recommendedName>
</protein>
<sequence length="211" mass="22879">MALKDRIQALIDAGFTRTEIAKAAKKSQSAVTQWLSGDTKELKSDSAAGIQAVTGFSAVWLATGNGPRLAAEASNVALGPNMGGTVPLLSSVQAGNPKELVNNYSPMASDAEQIPTAVPVRQYTFALRVEGDSMEPDFKEGMVIIVEPDLEPLPNDFVIAKNGSEESTFKQLVKDGADWYLKPLNERYPMKTFTSDMKIVGVVRAVERRFR</sequence>
<dbReference type="InterPro" id="IPR015927">
    <property type="entry name" value="Peptidase_S24_S26A/B/C"/>
</dbReference>
<evidence type="ECO:0000313" key="6">
    <source>
        <dbReference type="Proteomes" id="UP000037442"/>
    </source>
</evidence>
<dbReference type="CDD" id="cd06529">
    <property type="entry name" value="S24_LexA-like"/>
    <property type="match status" value="1"/>
</dbReference>
<dbReference type="PANTHER" id="PTHR40661">
    <property type="match status" value="1"/>
</dbReference>
<proteinExistence type="predicted"/>
<evidence type="ECO:0000259" key="4">
    <source>
        <dbReference type="PROSITE" id="PS50943"/>
    </source>
</evidence>
<organism evidence="5 6">
    <name type="scientific">Comamonas testosteroni</name>
    <name type="common">Pseudomonas testosteroni</name>
    <dbReference type="NCBI Taxonomy" id="285"/>
    <lineage>
        <taxon>Bacteria</taxon>
        <taxon>Pseudomonadati</taxon>
        <taxon>Pseudomonadota</taxon>
        <taxon>Betaproteobacteria</taxon>
        <taxon>Burkholderiales</taxon>
        <taxon>Comamonadaceae</taxon>
        <taxon>Comamonas</taxon>
    </lineage>
</organism>
<keyword evidence="1" id="KW-0805">Transcription regulation</keyword>
<dbReference type="InterPro" id="IPR001387">
    <property type="entry name" value="Cro/C1-type_HTH"/>
</dbReference>
<dbReference type="PROSITE" id="PS50943">
    <property type="entry name" value="HTH_CROC1"/>
    <property type="match status" value="1"/>
</dbReference>
<evidence type="ECO:0000256" key="1">
    <source>
        <dbReference type="ARBA" id="ARBA00023015"/>
    </source>
</evidence>